<comment type="caution">
    <text evidence="1">The sequence shown here is derived from an EMBL/GenBank/DDBJ whole genome shotgun (WGS) entry which is preliminary data.</text>
</comment>
<proteinExistence type="predicted"/>
<organism evidence="1 2">
    <name type="scientific">Belliella calami</name>
    <dbReference type="NCBI Taxonomy" id="2923436"/>
    <lineage>
        <taxon>Bacteria</taxon>
        <taxon>Pseudomonadati</taxon>
        <taxon>Bacteroidota</taxon>
        <taxon>Cytophagia</taxon>
        <taxon>Cytophagales</taxon>
        <taxon>Cyclobacteriaceae</taxon>
        <taxon>Belliella</taxon>
    </lineage>
</organism>
<reference evidence="1" key="1">
    <citation type="submission" date="2022-03" db="EMBL/GenBank/DDBJ databases">
        <title>De novo assembled genomes of Belliella spp. (Cyclobacteriaceae) strains.</title>
        <authorList>
            <person name="Szabo A."/>
            <person name="Korponai K."/>
            <person name="Felfoldi T."/>
        </authorList>
    </citation>
    <scope>NUCLEOTIDE SEQUENCE</scope>
    <source>
        <strain evidence="1">DSM 107340</strain>
    </source>
</reference>
<accession>A0ABS9UTV2</accession>
<dbReference type="EMBL" id="JAKZGS010000021">
    <property type="protein sequence ID" value="MCH7399840.1"/>
    <property type="molecule type" value="Genomic_DNA"/>
</dbReference>
<keyword evidence="2" id="KW-1185">Reference proteome</keyword>
<gene>
    <name evidence="1" type="ORF">MM236_17735</name>
</gene>
<dbReference type="RefSeq" id="WP_241276334.1">
    <property type="nucleotide sequence ID" value="NZ_JAKZGS010000021.1"/>
</dbReference>
<dbReference type="Proteomes" id="UP001165488">
    <property type="component" value="Unassembled WGS sequence"/>
</dbReference>
<protein>
    <submittedName>
        <fullName evidence="1">Uncharacterized protein</fullName>
    </submittedName>
</protein>
<name>A0ABS9UTV2_9BACT</name>
<evidence type="ECO:0000313" key="2">
    <source>
        <dbReference type="Proteomes" id="UP001165488"/>
    </source>
</evidence>
<evidence type="ECO:0000313" key="1">
    <source>
        <dbReference type="EMBL" id="MCH7399840.1"/>
    </source>
</evidence>
<sequence length="73" mass="8342">MVCEDTDHELEWGEKMVCEDTDNGSNDMKNMACEDTDHGKGVIWSVRTQAMERVLKCENGLWGHGPWDKKNSL</sequence>